<dbReference type="EMBL" id="CM004478">
    <property type="protein sequence ID" value="OCT72525.1"/>
    <property type="molecule type" value="Genomic_DNA"/>
</dbReference>
<protein>
    <submittedName>
        <fullName evidence="1">Uncharacterized protein</fullName>
    </submittedName>
</protein>
<accession>A0A974CH58</accession>
<organism evidence="1 2">
    <name type="scientific">Xenopus laevis</name>
    <name type="common">African clawed frog</name>
    <dbReference type="NCBI Taxonomy" id="8355"/>
    <lineage>
        <taxon>Eukaryota</taxon>
        <taxon>Metazoa</taxon>
        <taxon>Chordata</taxon>
        <taxon>Craniata</taxon>
        <taxon>Vertebrata</taxon>
        <taxon>Euteleostomi</taxon>
        <taxon>Amphibia</taxon>
        <taxon>Batrachia</taxon>
        <taxon>Anura</taxon>
        <taxon>Pipoidea</taxon>
        <taxon>Pipidae</taxon>
        <taxon>Xenopodinae</taxon>
        <taxon>Xenopus</taxon>
        <taxon>Xenopus</taxon>
    </lineage>
</organism>
<sequence length="97" mass="11569">MIKNIYFMHICHSLLPKAIQSNRNLHLKANIDKKSIVYTKQNQTLFYNVNTKLDKETIIKCMLYKILLANSKRMIYLCNIVVRRQTLKLTFSNIFFI</sequence>
<name>A0A974CH58_XENLA</name>
<reference evidence="2" key="1">
    <citation type="journal article" date="2016" name="Nature">
        <title>Genome evolution in the allotetraploid frog Xenopus laevis.</title>
        <authorList>
            <person name="Session A.M."/>
            <person name="Uno Y."/>
            <person name="Kwon T."/>
            <person name="Chapman J.A."/>
            <person name="Toyoda A."/>
            <person name="Takahashi S."/>
            <person name="Fukui A."/>
            <person name="Hikosaka A."/>
            <person name="Suzuki A."/>
            <person name="Kondo M."/>
            <person name="van Heeringen S.J."/>
            <person name="Quigley I."/>
            <person name="Heinz S."/>
            <person name="Ogino H."/>
            <person name="Ochi H."/>
            <person name="Hellsten U."/>
            <person name="Lyons J.B."/>
            <person name="Simakov O."/>
            <person name="Putnam N."/>
            <person name="Stites J."/>
            <person name="Kuroki Y."/>
            <person name="Tanaka T."/>
            <person name="Michiue T."/>
            <person name="Watanabe M."/>
            <person name="Bogdanovic O."/>
            <person name="Lister R."/>
            <person name="Georgiou G."/>
            <person name="Paranjpe S.S."/>
            <person name="van Kruijsbergen I."/>
            <person name="Shu S."/>
            <person name="Carlson J."/>
            <person name="Kinoshita T."/>
            <person name="Ohta Y."/>
            <person name="Mawaribuchi S."/>
            <person name="Jenkins J."/>
            <person name="Grimwood J."/>
            <person name="Schmutz J."/>
            <person name="Mitros T."/>
            <person name="Mozaffari S.V."/>
            <person name="Suzuki Y."/>
            <person name="Haramoto Y."/>
            <person name="Yamamoto T.S."/>
            <person name="Takagi C."/>
            <person name="Heald R."/>
            <person name="Miller K."/>
            <person name="Haudenschild C."/>
            <person name="Kitzman J."/>
            <person name="Nakayama T."/>
            <person name="Izutsu Y."/>
            <person name="Robert J."/>
            <person name="Fortriede J."/>
            <person name="Burns K."/>
            <person name="Lotay V."/>
            <person name="Karimi K."/>
            <person name="Yasuoka Y."/>
            <person name="Dichmann D.S."/>
            <person name="Flajnik M.F."/>
            <person name="Houston D.W."/>
            <person name="Shendure J."/>
            <person name="DuPasquier L."/>
            <person name="Vize P.D."/>
            <person name="Zorn A.M."/>
            <person name="Ito M."/>
            <person name="Marcotte E.M."/>
            <person name="Wallingford J.B."/>
            <person name="Ito Y."/>
            <person name="Asashima M."/>
            <person name="Ueno N."/>
            <person name="Matsuda Y."/>
            <person name="Veenstra G.J."/>
            <person name="Fujiyama A."/>
            <person name="Harland R.M."/>
            <person name="Taira M."/>
            <person name="Rokhsar D.S."/>
        </authorList>
    </citation>
    <scope>NUCLEOTIDE SEQUENCE [LARGE SCALE GENOMIC DNA]</scope>
    <source>
        <strain evidence="2">J</strain>
    </source>
</reference>
<dbReference type="Proteomes" id="UP000694892">
    <property type="component" value="Chromosome 7L"/>
</dbReference>
<gene>
    <name evidence="1" type="ORF">XELAEV_18035504mg</name>
</gene>
<evidence type="ECO:0000313" key="1">
    <source>
        <dbReference type="EMBL" id="OCT72525.1"/>
    </source>
</evidence>
<dbReference type="AlphaFoldDB" id="A0A974CH58"/>
<proteinExistence type="predicted"/>
<evidence type="ECO:0000313" key="2">
    <source>
        <dbReference type="Proteomes" id="UP000694892"/>
    </source>
</evidence>